<keyword evidence="3" id="KW-0732">Signal</keyword>
<sequence>MKKMKTHAMALILLSVMVALSGCGSSNKGADKEVSGNNVEKKPETVETIKLKFYAQYSGQEKAAYDAAKEAMKKVMPEVEVEFEVAAQDDEQKIKTYAAAGTLPDIFFASSGLIETLKNSDNLLVLDDVVKANDIESKLNETSKAMLWNKDGHSYSVPNVGQWAAVIFFNKEIFEDNNIKVPANYTELLEAVTALKAKEITPLTLFAKEKWTGVQLLDMAIVGSDPGGLKKLDNGEGTFSDEAYIQGASKLEELVKAGLLSKNAFNTTYDDAVAQFTSGKAAMLLNGAWSMGALEEGLGEGKMGMLYTPFTDADKVDSAQWNISGGGFNQGFAVSKNSKYPEVAAKYAALISLEFNKQRVIQIGDPNSILVEEVQPTVGFTPIQQQYAKDAVNFKSMTTFAWGFENAKFKTVIEDNSQKLLAGQKLDDFIQDMNKELERVRN</sequence>
<evidence type="ECO:0000256" key="3">
    <source>
        <dbReference type="SAM" id="SignalP"/>
    </source>
</evidence>
<dbReference type="InterPro" id="IPR006059">
    <property type="entry name" value="SBP"/>
</dbReference>
<comment type="similarity">
    <text evidence="1">Belongs to the bacterial solute-binding protein 1 family.</text>
</comment>
<evidence type="ECO:0000313" key="5">
    <source>
        <dbReference type="Proteomes" id="UP000279446"/>
    </source>
</evidence>
<keyword evidence="2" id="KW-0813">Transport</keyword>
<name>A0A433Y160_9BACL</name>
<dbReference type="OrthoDB" id="355435at2"/>
<gene>
    <name evidence="4" type="ORF">EJP82_23910</name>
</gene>
<dbReference type="Proteomes" id="UP000279446">
    <property type="component" value="Unassembled WGS sequence"/>
</dbReference>
<reference evidence="4 5" key="1">
    <citation type="submission" date="2018-12" db="EMBL/GenBank/DDBJ databases">
        <authorList>
            <person name="Sun L."/>
            <person name="Chen Z."/>
        </authorList>
    </citation>
    <scope>NUCLEOTIDE SEQUENCE [LARGE SCALE GENOMIC DNA]</scope>
    <source>
        <strain evidence="4 5">DSM 15890</strain>
    </source>
</reference>
<dbReference type="PROSITE" id="PS51257">
    <property type="entry name" value="PROKAR_LIPOPROTEIN"/>
    <property type="match status" value="1"/>
</dbReference>
<dbReference type="PANTHER" id="PTHR43649:SF29">
    <property type="entry name" value="OSMOPROTECTIVE COMPOUNDS-BINDING PROTEIN GGTB"/>
    <property type="match status" value="1"/>
</dbReference>
<organism evidence="4 5">
    <name type="scientific">Paenibacillus anaericanus</name>
    <dbReference type="NCBI Taxonomy" id="170367"/>
    <lineage>
        <taxon>Bacteria</taxon>
        <taxon>Bacillati</taxon>
        <taxon>Bacillota</taxon>
        <taxon>Bacilli</taxon>
        <taxon>Bacillales</taxon>
        <taxon>Paenibacillaceae</taxon>
        <taxon>Paenibacillus</taxon>
    </lineage>
</organism>
<feature type="chain" id="PRO_5039289853" evidence="3">
    <location>
        <begin position="22"/>
        <end position="442"/>
    </location>
</feature>
<dbReference type="InterPro" id="IPR050490">
    <property type="entry name" value="Bact_solute-bd_prot1"/>
</dbReference>
<accession>A0A433Y160</accession>
<feature type="signal peptide" evidence="3">
    <location>
        <begin position="1"/>
        <end position="21"/>
    </location>
</feature>
<evidence type="ECO:0000313" key="4">
    <source>
        <dbReference type="EMBL" id="RUT41409.1"/>
    </source>
</evidence>
<dbReference type="EMBL" id="RZNY01000031">
    <property type="protein sequence ID" value="RUT41409.1"/>
    <property type="molecule type" value="Genomic_DNA"/>
</dbReference>
<evidence type="ECO:0000256" key="2">
    <source>
        <dbReference type="ARBA" id="ARBA00022448"/>
    </source>
</evidence>
<evidence type="ECO:0000256" key="1">
    <source>
        <dbReference type="ARBA" id="ARBA00008520"/>
    </source>
</evidence>
<keyword evidence="5" id="KW-1185">Reference proteome</keyword>
<proteinExistence type="inferred from homology"/>
<dbReference type="Gene3D" id="3.40.190.10">
    <property type="entry name" value="Periplasmic binding protein-like II"/>
    <property type="match status" value="2"/>
</dbReference>
<protein>
    <submittedName>
        <fullName evidence="4">Extracellular solute-binding protein</fullName>
    </submittedName>
</protein>
<dbReference type="SUPFAM" id="SSF53850">
    <property type="entry name" value="Periplasmic binding protein-like II"/>
    <property type="match status" value="1"/>
</dbReference>
<dbReference type="AlphaFoldDB" id="A0A433Y160"/>
<comment type="caution">
    <text evidence="4">The sequence shown here is derived from an EMBL/GenBank/DDBJ whole genome shotgun (WGS) entry which is preliminary data.</text>
</comment>
<dbReference type="Pfam" id="PF01547">
    <property type="entry name" value="SBP_bac_1"/>
    <property type="match status" value="1"/>
</dbReference>
<dbReference type="PANTHER" id="PTHR43649">
    <property type="entry name" value="ARABINOSE-BINDING PROTEIN-RELATED"/>
    <property type="match status" value="1"/>
</dbReference>
<dbReference type="RefSeq" id="WP_127194573.1">
    <property type="nucleotide sequence ID" value="NZ_RZNY01000031.1"/>
</dbReference>